<sequence length="142" mass="14478">MILFDLKCAGGHVFEAWFKSSGSYDEQRAGGLIACPVCSDTDIGKAVMAPNVAAKGNRGEAPSPAAIKAAIAAIASAQAEAIKDSQWVGTAFADTARAMHSGEKPVTAIHGQATRAEAKALVEEGVPVAPLLVPVVPPDALN</sequence>
<dbReference type="PIRSF" id="PIRSF032131">
    <property type="entry name" value="UCP032131"/>
    <property type="match status" value="1"/>
</dbReference>
<protein>
    <submittedName>
        <fullName evidence="1">DUF1178 family protein</fullName>
    </submittedName>
</protein>
<name>A0ABW4NG92_9SPHN</name>
<evidence type="ECO:0000313" key="1">
    <source>
        <dbReference type="EMBL" id="MFD1789052.1"/>
    </source>
</evidence>
<dbReference type="Pfam" id="PF06676">
    <property type="entry name" value="DUF1178"/>
    <property type="match status" value="1"/>
</dbReference>
<keyword evidence="2" id="KW-1185">Reference proteome</keyword>
<dbReference type="EMBL" id="JBHUFC010000006">
    <property type="protein sequence ID" value="MFD1789052.1"/>
    <property type="molecule type" value="Genomic_DNA"/>
</dbReference>
<proteinExistence type="predicted"/>
<gene>
    <name evidence="1" type="ORF">ACFSC3_15930</name>
</gene>
<reference evidence="2" key="1">
    <citation type="journal article" date="2019" name="Int. J. Syst. Evol. Microbiol.">
        <title>The Global Catalogue of Microorganisms (GCM) 10K type strain sequencing project: providing services to taxonomists for standard genome sequencing and annotation.</title>
        <authorList>
            <consortium name="The Broad Institute Genomics Platform"/>
            <consortium name="The Broad Institute Genome Sequencing Center for Infectious Disease"/>
            <person name="Wu L."/>
            <person name="Ma J."/>
        </authorList>
    </citation>
    <scope>NUCLEOTIDE SEQUENCE [LARGE SCALE GENOMIC DNA]</scope>
    <source>
        <strain evidence="2">Q85</strain>
    </source>
</reference>
<evidence type="ECO:0000313" key="2">
    <source>
        <dbReference type="Proteomes" id="UP001597283"/>
    </source>
</evidence>
<comment type="caution">
    <text evidence="1">The sequence shown here is derived from an EMBL/GenBank/DDBJ whole genome shotgun (WGS) entry which is preliminary data.</text>
</comment>
<dbReference type="Proteomes" id="UP001597283">
    <property type="component" value="Unassembled WGS sequence"/>
</dbReference>
<accession>A0ABW4NG92</accession>
<dbReference type="InterPro" id="IPR009562">
    <property type="entry name" value="DUF1178"/>
</dbReference>
<organism evidence="1 2">
    <name type="scientific">Sphingomonas floccifaciens</name>
    <dbReference type="NCBI Taxonomy" id="1844115"/>
    <lineage>
        <taxon>Bacteria</taxon>
        <taxon>Pseudomonadati</taxon>
        <taxon>Pseudomonadota</taxon>
        <taxon>Alphaproteobacteria</taxon>
        <taxon>Sphingomonadales</taxon>
        <taxon>Sphingomonadaceae</taxon>
        <taxon>Sphingomonas</taxon>
    </lineage>
</organism>
<dbReference type="RefSeq" id="WP_380941420.1">
    <property type="nucleotide sequence ID" value="NZ_JBHUFC010000006.1"/>
</dbReference>